<keyword evidence="1" id="KW-1133">Transmembrane helix</keyword>
<gene>
    <name evidence="2" type="ORF">LEP1GSC133_1462</name>
</gene>
<keyword evidence="1" id="KW-0812">Transmembrane</keyword>
<feature type="transmembrane region" description="Helical" evidence="1">
    <location>
        <begin position="23"/>
        <end position="41"/>
    </location>
</feature>
<dbReference type="Proteomes" id="UP000012159">
    <property type="component" value="Unassembled WGS sequence"/>
</dbReference>
<evidence type="ECO:0008006" key="4">
    <source>
        <dbReference type="Google" id="ProtNLM"/>
    </source>
</evidence>
<dbReference type="STRING" id="1192866.LEP1GSC133_1462"/>
<keyword evidence="1" id="KW-0472">Membrane</keyword>
<accession>M6VUI6</accession>
<protein>
    <recommendedName>
        <fullName evidence="4">Transposase DDE domain protein</fullName>
    </recommendedName>
</protein>
<comment type="caution">
    <text evidence="2">The sequence shown here is derived from an EMBL/GenBank/DDBJ whole genome shotgun (WGS) entry which is preliminary data.</text>
</comment>
<sequence>MIESVNDELKNFCQIQHTIHRNFFNWAINLLSGSVAFPFFLSENYSMM</sequence>
<evidence type="ECO:0000313" key="2">
    <source>
        <dbReference type="EMBL" id="EMO61172.1"/>
    </source>
</evidence>
<dbReference type="AlphaFoldDB" id="M6VUI6"/>
<dbReference type="EMBL" id="AKWF02000105">
    <property type="protein sequence ID" value="EMO61172.1"/>
    <property type="molecule type" value="Genomic_DNA"/>
</dbReference>
<proteinExistence type="predicted"/>
<organism evidence="2 3">
    <name type="scientific">Leptospira borgpetersenii serovar Pomona str. 200901868</name>
    <dbReference type="NCBI Taxonomy" id="1192866"/>
    <lineage>
        <taxon>Bacteria</taxon>
        <taxon>Pseudomonadati</taxon>
        <taxon>Spirochaetota</taxon>
        <taxon>Spirochaetia</taxon>
        <taxon>Leptospirales</taxon>
        <taxon>Leptospiraceae</taxon>
        <taxon>Leptospira</taxon>
    </lineage>
</organism>
<evidence type="ECO:0000313" key="3">
    <source>
        <dbReference type="Proteomes" id="UP000012159"/>
    </source>
</evidence>
<name>M6VUI6_LEPBO</name>
<reference evidence="2 3" key="1">
    <citation type="submission" date="2013-01" db="EMBL/GenBank/DDBJ databases">
        <authorList>
            <person name="Harkins D.M."/>
            <person name="Durkin A.S."/>
            <person name="Brinkac L.M."/>
            <person name="Haft D.H."/>
            <person name="Selengut J.D."/>
            <person name="Sanka R."/>
            <person name="DePew J."/>
            <person name="Purushe J."/>
            <person name="Picardeau M."/>
            <person name="Werts C."/>
            <person name="Goarant C."/>
            <person name="Vinetz J.M."/>
            <person name="Sutton G.G."/>
            <person name="Nierman W.C."/>
            <person name="Fouts D.E."/>
        </authorList>
    </citation>
    <scope>NUCLEOTIDE SEQUENCE [LARGE SCALE GENOMIC DNA]</scope>
    <source>
        <strain evidence="2 3">200901868</strain>
    </source>
</reference>
<evidence type="ECO:0000256" key="1">
    <source>
        <dbReference type="SAM" id="Phobius"/>
    </source>
</evidence>